<comment type="caution">
    <text evidence="1">The sequence shown here is derived from an EMBL/GenBank/DDBJ whole genome shotgun (WGS) entry which is preliminary data.</text>
</comment>
<name>J9EY87_WUCBA</name>
<dbReference type="Gene3D" id="2.130.10.10">
    <property type="entry name" value="YVTN repeat-like/Quinoprotein amine dehydrogenase"/>
    <property type="match status" value="1"/>
</dbReference>
<dbReference type="AlphaFoldDB" id="J9EY87"/>
<accession>J9EY87</accession>
<dbReference type="InterPro" id="IPR015943">
    <property type="entry name" value="WD40/YVTN_repeat-like_dom_sf"/>
</dbReference>
<organism evidence="1 2">
    <name type="scientific">Wuchereria bancrofti</name>
    <dbReference type="NCBI Taxonomy" id="6293"/>
    <lineage>
        <taxon>Eukaryota</taxon>
        <taxon>Metazoa</taxon>
        <taxon>Ecdysozoa</taxon>
        <taxon>Nematoda</taxon>
        <taxon>Chromadorea</taxon>
        <taxon>Rhabditida</taxon>
        <taxon>Spirurina</taxon>
        <taxon>Spiruromorpha</taxon>
        <taxon>Filarioidea</taxon>
        <taxon>Onchocercidae</taxon>
        <taxon>Wuchereria</taxon>
    </lineage>
</organism>
<evidence type="ECO:0000313" key="2">
    <source>
        <dbReference type="Proteomes" id="UP000004810"/>
    </source>
</evidence>
<proteinExistence type="predicted"/>
<gene>
    <name evidence="1" type="ORF">WUBG_08974</name>
</gene>
<dbReference type="InterPro" id="IPR036322">
    <property type="entry name" value="WD40_repeat_dom_sf"/>
</dbReference>
<dbReference type="Proteomes" id="UP000004810">
    <property type="component" value="Unassembled WGS sequence"/>
</dbReference>
<protein>
    <recommendedName>
        <fullName evidence="3">WD_REPEATS_REGION domain-containing protein</fullName>
    </recommendedName>
</protein>
<sequence length="61" mass="7171">MNLLRNFPHIRSVASGHYDRKVRFWDTRLNEPVRVVELANKVTSLVLSLGKSIFCFILNWL</sequence>
<evidence type="ECO:0008006" key="3">
    <source>
        <dbReference type="Google" id="ProtNLM"/>
    </source>
</evidence>
<dbReference type="SUPFAM" id="SSF50978">
    <property type="entry name" value="WD40 repeat-like"/>
    <property type="match status" value="1"/>
</dbReference>
<evidence type="ECO:0000313" key="1">
    <source>
        <dbReference type="EMBL" id="EJW80119.1"/>
    </source>
</evidence>
<dbReference type="EMBL" id="ADBV01004809">
    <property type="protein sequence ID" value="EJW80119.1"/>
    <property type="molecule type" value="Genomic_DNA"/>
</dbReference>
<reference evidence="2" key="1">
    <citation type="submission" date="2012-08" db="EMBL/GenBank/DDBJ databases">
        <title>The Genome Sequence of Wuchereria bancrofti.</title>
        <authorList>
            <person name="Nutman T.B."/>
            <person name="Fink D.L."/>
            <person name="Russ C."/>
            <person name="Young S."/>
            <person name="Zeng Q."/>
            <person name="Koehrsen M."/>
            <person name="Alvarado L."/>
            <person name="Berlin A."/>
            <person name="Chapman S.B."/>
            <person name="Chen Z."/>
            <person name="Freedman E."/>
            <person name="Gellesch M."/>
            <person name="Goldberg J."/>
            <person name="Griggs A."/>
            <person name="Gujja S."/>
            <person name="Heilman E.R."/>
            <person name="Heiman D."/>
            <person name="Hepburn T."/>
            <person name="Howarth C."/>
            <person name="Jen D."/>
            <person name="Larson L."/>
            <person name="Lewis B."/>
            <person name="Mehta T."/>
            <person name="Park D."/>
            <person name="Pearson M."/>
            <person name="Roberts A."/>
            <person name="Saif S."/>
            <person name="Shea T."/>
            <person name="Shenoy N."/>
            <person name="Sisk P."/>
            <person name="Stolte C."/>
            <person name="Sykes S."/>
            <person name="Walk T."/>
            <person name="White J."/>
            <person name="Yandava C."/>
            <person name="Haas B."/>
            <person name="Henn M.R."/>
            <person name="Nusbaum C."/>
            <person name="Birren B."/>
        </authorList>
    </citation>
    <scope>NUCLEOTIDE SEQUENCE [LARGE SCALE GENOMIC DNA]</scope>
    <source>
        <strain evidence="2">NA</strain>
    </source>
</reference>